<dbReference type="STRING" id="1121316.SAMN02745207_03753"/>
<dbReference type="InterPro" id="IPR020549">
    <property type="entry name" value="YbeY_CS"/>
</dbReference>
<dbReference type="InterPro" id="IPR002036">
    <property type="entry name" value="YbeY"/>
</dbReference>
<dbReference type="HAMAP" id="MF_00009">
    <property type="entry name" value="Endoribonucl_YbeY"/>
    <property type="match status" value="1"/>
</dbReference>
<comment type="similarity">
    <text evidence="1 9">Belongs to the endoribonuclease YbeY family.</text>
</comment>
<comment type="cofactor">
    <cofactor evidence="9">
        <name>Zn(2+)</name>
        <dbReference type="ChEBI" id="CHEBI:29105"/>
    </cofactor>
    <text evidence="9">Binds 1 zinc ion.</text>
</comment>
<evidence type="ECO:0000313" key="10">
    <source>
        <dbReference type="EMBL" id="SHI00465.1"/>
    </source>
</evidence>
<protein>
    <recommendedName>
        <fullName evidence="9">Endoribonuclease YbeY</fullName>
        <ecNumber evidence="9">3.1.-.-</ecNumber>
    </recommendedName>
</protein>
<keyword evidence="8 9" id="KW-0862">Zinc</keyword>
<name>A0A1M5XKU2_9CLOT</name>
<keyword evidence="11" id="KW-1185">Reference proteome</keyword>
<sequence>MIEFEDLQSFIQVDEKLNHTVEKVIQFALEKERVQLETETSLLYVDNKEIKSINYETRNIDKETDVLSFPMINYPDGKVFKEVYDENSFYPEDFNEGRLVLGEIVLSLEKAFSQSEEFSHSFEREVCYLCIHSLLHLLGYDHMVEVDKVIMRKREEEILNEFNIVR</sequence>
<evidence type="ECO:0000256" key="4">
    <source>
        <dbReference type="ARBA" id="ARBA00022722"/>
    </source>
</evidence>
<dbReference type="GO" id="GO:0008270">
    <property type="term" value="F:zinc ion binding"/>
    <property type="evidence" value="ECO:0007669"/>
    <property type="project" value="UniProtKB-UniRule"/>
</dbReference>
<evidence type="ECO:0000256" key="5">
    <source>
        <dbReference type="ARBA" id="ARBA00022723"/>
    </source>
</evidence>
<dbReference type="SUPFAM" id="SSF55486">
    <property type="entry name" value="Metalloproteases ('zincins'), catalytic domain"/>
    <property type="match status" value="1"/>
</dbReference>
<dbReference type="Proteomes" id="UP000184447">
    <property type="component" value="Unassembled WGS sequence"/>
</dbReference>
<evidence type="ECO:0000256" key="8">
    <source>
        <dbReference type="ARBA" id="ARBA00022833"/>
    </source>
</evidence>
<feature type="binding site" evidence="9">
    <location>
        <position position="132"/>
    </location>
    <ligand>
        <name>Zn(2+)</name>
        <dbReference type="ChEBI" id="CHEBI:29105"/>
        <note>catalytic</note>
    </ligand>
</feature>
<dbReference type="EMBL" id="FQXM01000031">
    <property type="protein sequence ID" value="SHI00465.1"/>
    <property type="molecule type" value="Genomic_DNA"/>
</dbReference>
<evidence type="ECO:0000256" key="1">
    <source>
        <dbReference type="ARBA" id="ARBA00010875"/>
    </source>
</evidence>
<dbReference type="RefSeq" id="WP_073340584.1">
    <property type="nucleotide sequence ID" value="NZ_FQXM01000031.1"/>
</dbReference>
<dbReference type="PANTHER" id="PTHR46986">
    <property type="entry name" value="ENDORIBONUCLEASE YBEY, CHLOROPLASTIC"/>
    <property type="match status" value="1"/>
</dbReference>
<comment type="subcellular location">
    <subcellularLocation>
        <location evidence="9">Cytoplasm</location>
    </subcellularLocation>
</comment>
<dbReference type="GO" id="GO:0006364">
    <property type="term" value="P:rRNA processing"/>
    <property type="evidence" value="ECO:0007669"/>
    <property type="project" value="UniProtKB-UniRule"/>
</dbReference>
<keyword evidence="9" id="KW-0963">Cytoplasm</keyword>
<dbReference type="PROSITE" id="PS01306">
    <property type="entry name" value="UPF0054"/>
    <property type="match status" value="1"/>
</dbReference>
<comment type="function">
    <text evidence="9">Single strand-specific metallo-endoribonuclease involved in late-stage 70S ribosome quality control and in maturation of the 3' terminus of the 16S rRNA.</text>
</comment>
<evidence type="ECO:0000256" key="3">
    <source>
        <dbReference type="ARBA" id="ARBA00022552"/>
    </source>
</evidence>
<keyword evidence="4 9" id="KW-0540">Nuclease</keyword>
<dbReference type="GO" id="GO:0004521">
    <property type="term" value="F:RNA endonuclease activity"/>
    <property type="evidence" value="ECO:0007669"/>
    <property type="project" value="UniProtKB-UniRule"/>
</dbReference>
<dbReference type="NCBIfam" id="TIGR00043">
    <property type="entry name" value="rRNA maturation RNase YbeY"/>
    <property type="match status" value="1"/>
</dbReference>
<keyword evidence="6 9" id="KW-0255">Endonuclease</keyword>
<dbReference type="OrthoDB" id="9807740at2"/>
<evidence type="ECO:0000256" key="9">
    <source>
        <dbReference type="HAMAP-Rule" id="MF_00009"/>
    </source>
</evidence>
<keyword evidence="5 9" id="KW-0479">Metal-binding</keyword>
<dbReference type="InterPro" id="IPR023091">
    <property type="entry name" value="MetalPrtase_cat_dom_sf_prd"/>
</dbReference>
<keyword evidence="3 9" id="KW-0698">rRNA processing</keyword>
<feature type="binding site" evidence="9">
    <location>
        <position position="136"/>
    </location>
    <ligand>
        <name>Zn(2+)</name>
        <dbReference type="ChEBI" id="CHEBI:29105"/>
        <note>catalytic</note>
    </ligand>
</feature>
<dbReference type="Pfam" id="PF02130">
    <property type="entry name" value="YbeY"/>
    <property type="match status" value="1"/>
</dbReference>
<keyword evidence="7 9" id="KW-0378">Hydrolase</keyword>
<feature type="binding site" evidence="9">
    <location>
        <position position="142"/>
    </location>
    <ligand>
        <name>Zn(2+)</name>
        <dbReference type="ChEBI" id="CHEBI:29105"/>
        <note>catalytic</note>
    </ligand>
</feature>
<dbReference type="GO" id="GO:0004222">
    <property type="term" value="F:metalloendopeptidase activity"/>
    <property type="evidence" value="ECO:0007669"/>
    <property type="project" value="InterPro"/>
</dbReference>
<gene>
    <name evidence="9" type="primary">ybeY</name>
    <name evidence="10" type="ORF">SAMN02745207_03753</name>
</gene>
<keyword evidence="2 9" id="KW-0690">Ribosome biogenesis</keyword>
<dbReference type="GO" id="GO:0005737">
    <property type="term" value="C:cytoplasm"/>
    <property type="evidence" value="ECO:0007669"/>
    <property type="project" value="UniProtKB-SubCell"/>
</dbReference>
<accession>A0A1M5XKU2</accession>
<organism evidence="10 11">
    <name type="scientific">Clostridium grantii DSM 8605</name>
    <dbReference type="NCBI Taxonomy" id="1121316"/>
    <lineage>
        <taxon>Bacteria</taxon>
        <taxon>Bacillati</taxon>
        <taxon>Bacillota</taxon>
        <taxon>Clostridia</taxon>
        <taxon>Eubacteriales</taxon>
        <taxon>Clostridiaceae</taxon>
        <taxon>Clostridium</taxon>
    </lineage>
</organism>
<proteinExistence type="inferred from homology"/>
<evidence type="ECO:0000256" key="7">
    <source>
        <dbReference type="ARBA" id="ARBA00022801"/>
    </source>
</evidence>
<reference evidence="10 11" key="1">
    <citation type="submission" date="2016-11" db="EMBL/GenBank/DDBJ databases">
        <authorList>
            <person name="Jaros S."/>
            <person name="Januszkiewicz K."/>
            <person name="Wedrychowicz H."/>
        </authorList>
    </citation>
    <scope>NUCLEOTIDE SEQUENCE [LARGE SCALE GENOMIC DNA]</scope>
    <source>
        <strain evidence="10 11">DSM 8605</strain>
    </source>
</reference>
<evidence type="ECO:0000256" key="6">
    <source>
        <dbReference type="ARBA" id="ARBA00022759"/>
    </source>
</evidence>
<dbReference type="EC" id="3.1.-.-" evidence="9"/>
<evidence type="ECO:0000256" key="2">
    <source>
        <dbReference type="ARBA" id="ARBA00022517"/>
    </source>
</evidence>
<evidence type="ECO:0000313" key="11">
    <source>
        <dbReference type="Proteomes" id="UP000184447"/>
    </source>
</evidence>
<dbReference type="PANTHER" id="PTHR46986:SF1">
    <property type="entry name" value="ENDORIBONUCLEASE YBEY, CHLOROPLASTIC"/>
    <property type="match status" value="1"/>
</dbReference>
<dbReference type="AlphaFoldDB" id="A0A1M5XKU2"/>
<dbReference type="Gene3D" id="3.40.390.30">
    <property type="entry name" value="Metalloproteases ('zincins'), catalytic domain"/>
    <property type="match status" value="1"/>
</dbReference>